<proteinExistence type="predicted"/>
<organism evidence="2 3">
    <name type="scientific">Caenorhabditis angaria</name>
    <dbReference type="NCBI Taxonomy" id="860376"/>
    <lineage>
        <taxon>Eukaryota</taxon>
        <taxon>Metazoa</taxon>
        <taxon>Ecdysozoa</taxon>
        <taxon>Nematoda</taxon>
        <taxon>Chromadorea</taxon>
        <taxon>Rhabditida</taxon>
        <taxon>Rhabditina</taxon>
        <taxon>Rhabditomorpha</taxon>
        <taxon>Rhabditoidea</taxon>
        <taxon>Rhabditidae</taxon>
        <taxon>Peloderinae</taxon>
        <taxon>Caenorhabditis</taxon>
    </lineage>
</organism>
<comment type="caution">
    <text evidence="2">The sequence shown here is derived from an EMBL/GenBank/DDBJ whole genome shotgun (WGS) entry which is preliminary data.</text>
</comment>
<reference evidence="2" key="1">
    <citation type="submission" date="2022-11" db="EMBL/GenBank/DDBJ databases">
        <authorList>
            <person name="Kikuchi T."/>
        </authorList>
    </citation>
    <scope>NUCLEOTIDE SEQUENCE</scope>
    <source>
        <strain evidence="2">PS1010</strain>
    </source>
</reference>
<dbReference type="EMBL" id="CANHGI010000004">
    <property type="protein sequence ID" value="CAI5448133.1"/>
    <property type="molecule type" value="Genomic_DNA"/>
</dbReference>
<evidence type="ECO:0000313" key="2">
    <source>
        <dbReference type="EMBL" id="CAI5448133.1"/>
    </source>
</evidence>
<evidence type="ECO:0000256" key="1">
    <source>
        <dbReference type="SAM" id="SignalP"/>
    </source>
</evidence>
<sequence length="66" mass="7914">MKLVSLLILFFLISSINSQYLYSNPYFSQASEYYSQSGYQPQYSPYYQQQLQYPSSYYGWGTIKKY</sequence>
<feature type="signal peptide" evidence="1">
    <location>
        <begin position="1"/>
        <end position="18"/>
    </location>
</feature>
<feature type="chain" id="PRO_5040193301" evidence="1">
    <location>
        <begin position="19"/>
        <end position="66"/>
    </location>
</feature>
<dbReference type="Proteomes" id="UP001152747">
    <property type="component" value="Unassembled WGS sequence"/>
</dbReference>
<dbReference type="AlphaFoldDB" id="A0A9P1N226"/>
<protein>
    <submittedName>
        <fullName evidence="2">Uncharacterized protein</fullName>
    </submittedName>
</protein>
<name>A0A9P1N226_9PELO</name>
<keyword evidence="3" id="KW-1185">Reference proteome</keyword>
<keyword evidence="1" id="KW-0732">Signal</keyword>
<evidence type="ECO:0000313" key="3">
    <source>
        <dbReference type="Proteomes" id="UP001152747"/>
    </source>
</evidence>
<gene>
    <name evidence="2" type="ORF">CAMP_LOCUS10770</name>
</gene>
<accession>A0A9P1N226</accession>